<dbReference type="Proteomes" id="UP000195570">
    <property type="component" value="Unassembled WGS sequence"/>
</dbReference>
<evidence type="ECO:0000313" key="2">
    <source>
        <dbReference type="EMBL" id="SCU69011.1"/>
    </source>
</evidence>
<organism evidence="2 3">
    <name type="scientific">Trypanosoma equiperdum</name>
    <dbReference type="NCBI Taxonomy" id="5694"/>
    <lineage>
        <taxon>Eukaryota</taxon>
        <taxon>Discoba</taxon>
        <taxon>Euglenozoa</taxon>
        <taxon>Kinetoplastea</taxon>
        <taxon>Metakinetoplastina</taxon>
        <taxon>Trypanosomatida</taxon>
        <taxon>Trypanosomatidae</taxon>
        <taxon>Trypanosoma</taxon>
    </lineage>
</organism>
<feature type="transmembrane region" description="Helical" evidence="1">
    <location>
        <begin position="7"/>
        <end position="27"/>
    </location>
</feature>
<reference evidence="2" key="1">
    <citation type="submission" date="2016-09" db="EMBL/GenBank/DDBJ databases">
        <authorList>
            <person name="Hebert L."/>
            <person name="Moumen B."/>
        </authorList>
    </citation>
    <scope>NUCLEOTIDE SEQUENCE [LARGE SCALE GENOMIC DNA]</scope>
    <source>
        <strain evidence="2">OVI</strain>
    </source>
</reference>
<keyword evidence="1" id="KW-0472">Membrane</keyword>
<dbReference type="GeneID" id="92380380"/>
<proteinExistence type="predicted"/>
<keyword evidence="1" id="KW-0812">Transmembrane</keyword>
<protein>
    <submittedName>
        <fullName evidence="2">Uncharacterized protein</fullName>
    </submittedName>
</protein>
<gene>
    <name evidence="2" type="ORF">TEOVI_000644600</name>
</gene>
<dbReference type="EMBL" id="CZPT02001130">
    <property type="protein sequence ID" value="SCU69011.1"/>
    <property type="molecule type" value="Genomic_DNA"/>
</dbReference>
<dbReference type="VEuPathDB" id="TriTrypDB:TEOVI_000644600"/>
<feature type="transmembrane region" description="Helical" evidence="1">
    <location>
        <begin position="80"/>
        <end position="99"/>
    </location>
</feature>
<keyword evidence="3" id="KW-1185">Reference proteome</keyword>
<sequence>MTLADTLHPVFLFILIVNAVSCAFPLLSHRLVFYPIVFVTLGLLYVTLLVLLMGATVMTRNQSFSDHRVKENTLIIIKRDVNMTTWMVISTVVMVAWMYCWARRVWLVYILPMVEEYNAFKSRRWADALDLRGRMKPTVS</sequence>
<accession>A0A1G4IAE0</accession>
<keyword evidence="1" id="KW-1133">Transmembrane helix</keyword>
<evidence type="ECO:0000313" key="3">
    <source>
        <dbReference type="Proteomes" id="UP000195570"/>
    </source>
</evidence>
<comment type="caution">
    <text evidence="2">The sequence shown here is derived from an EMBL/GenBank/DDBJ whole genome shotgun (WGS) entry which is preliminary data.</text>
</comment>
<name>A0A1G4IAE0_TRYEQ</name>
<feature type="transmembrane region" description="Helical" evidence="1">
    <location>
        <begin position="33"/>
        <end position="59"/>
    </location>
</feature>
<evidence type="ECO:0000256" key="1">
    <source>
        <dbReference type="SAM" id="Phobius"/>
    </source>
</evidence>
<dbReference type="RefSeq" id="XP_067080062.1">
    <property type="nucleotide sequence ID" value="XM_067223961.1"/>
</dbReference>
<dbReference type="AlphaFoldDB" id="A0A1G4IAE0"/>